<protein>
    <recommendedName>
        <fullName evidence="2">PilZ domain-containing protein</fullName>
    </recommendedName>
</protein>
<keyword evidence="4" id="KW-1185">Reference proteome</keyword>
<accession>A0A845AFD2</accession>
<organism evidence="3 4">
    <name type="scientific">Qipengyuania algicida</name>
    <dbReference type="NCBI Taxonomy" id="1836209"/>
    <lineage>
        <taxon>Bacteria</taxon>
        <taxon>Pseudomonadati</taxon>
        <taxon>Pseudomonadota</taxon>
        <taxon>Alphaproteobacteria</taxon>
        <taxon>Sphingomonadales</taxon>
        <taxon>Erythrobacteraceae</taxon>
        <taxon>Qipengyuania</taxon>
    </lineage>
</organism>
<dbReference type="GO" id="GO:0035438">
    <property type="term" value="F:cyclic-di-GMP binding"/>
    <property type="evidence" value="ECO:0007669"/>
    <property type="project" value="InterPro"/>
</dbReference>
<name>A0A845AFD2_9SPHN</name>
<evidence type="ECO:0000313" key="4">
    <source>
        <dbReference type="Proteomes" id="UP000439780"/>
    </source>
</evidence>
<evidence type="ECO:0000259" key="2">
    <source>
        <dbReference type="Pfam" id="PF07238"/>
    </source>
</evidence>
<proteinExistence type="predicted"/>
<dbReference type="InterPro" id="IPR009875">
    <property type="entry name" value="PilZ_domain"/>
</dbReference>
<comment type="caution">
    <text evidence="3">The sequence shown here is derived from an EMBL/GenBank/DDBJ whole genome shotgun (WGS) entry which is preliminary data.</text>
</comment>
<dbReference type="Gene3D" id="2.40.10.220">
    <property type="entry name" value="predicted glycosyltransferase like domains"/>
    <property type="match status" value="1"/>
</dbReference>
<dbReference type="SUPFAM" id="SSF141371">
    <property type="entry name" value="PilZ domain-like"/>
    <property type="match status" value="1"/>
</dbReference>
<reference evidence="3 4" key="1">
    <citation type="submission" date="2019-12" db="EMBL/GenBank/DDBJ databases">
        <title>Genomic-based taxomic classification of the family Erythrobacteraceae.</title>
        <authorList>
            <person name="Xu L."/>
        </authorList>
    </citation>
    <scope>NUCLEOTIDE SEQUENCE [LARGE SCALE GENOMIC DNA]</scope>
    <source>
        <strain evidence="3 4">KEMB 9005-328</strain>
    </source>
</reference>
<dbReference type="EMBL" id="WTYA01000006">
    <property type="protein sequence ID" value="MXP28950.1"/>
    <property type="molecule type" value="Genomic_DNA"/>
</dbReference>
<evidence type="ECO:0000256" key="1">
    <source>
        <dbReference type="SAM" id="MobiDB-lite"/>
    </source>
</evidence>
<feature type="domain" description="PilZ" evidence="2">
    <location>
        <begin position="13"/>
        <end position="93"/>
    </location>
</feature>
<dbReference type="Pfam" id="PF07238">
    <property type="entry name" value="PilZ"/>
    <property type="match status" value="1"/>
</dbReference>
<dbReference type="OrthoDB" id="7505938at2"/>
<gene>
    <name evidence="3" type="ORF">GRI58_08960</name>
</gene>
<sequence>MVLANAEIQDPVERRRFRRYTVDQPAQLRLTGGDRSGRLSDLSETGARFETASPPIEGVSGLLVWRDQEQRCTVIWASEGRCGIRFDRPIPKRVVDESVLITPGKPSSDANFGKIPFDQKRSALRRR</sequence>
<evidence type="ECO:0000313" key="3">
    <source>
        <dbReference type="EMBL" id="MXP28950.1"/>
    </source>
</evidence>
<dbReference type="RefSeq" id="WP_160753254.1">
    <property type="nucleotide sequence ID" value="NZ_WTYA01000006.1"/>
</dbReference>
<feature type="region of interest" description="Disordered" evidence="1">
    <location>
        <begin position="105"/>
        <end position="127"/>
    </location>
</feature>
<dbReference type="Proteomes" id="UP000439780">
    <property type="component" value="Unassembled WGS sequence"/>
</dbReference>
<dbReference type="AlphaFoldDB" id="A0A845AFD2"/>
<feature type="region of interest" description="Disordered" evidence="1">
    <location>
        <begin position="29"/>
        <end position="53"/>
    </location>
</feature>